<evidence type="ECO:0000313" key="2">
    <source>
        <dbReference type="EMBL" id="KAL0166929.1"/>
    </source>
</evidence>
<feature type="region of interest" description="Disordered" evidence="1">
    <location>
        <begin position="41"/>
        <end position="98"/>
    </location>
</feature>
<proteinExistence type="predicted"/>
<accession>A0ABD0NYS2</accession>
<feature type="compositionally biased region" description="Basic and acidic residues" evidence="1">
    <location>
        <begin position="85"/>
        <end position="98"/>
    </location>
</feature>
<reference evidence="2 3" key="1">
    <citation type="submission" date="2024-05" db="EMBL/GenBank/DDBJ databases">
        <title>Genome sequencing and assembly of Indian major carp, Cirrhinus mrigala (Hamilton, 1822).</title>
        <authorList>
            <person name="Mohindra V."/>
            <person name="Chowdhury L.M."/>
            <person name="Lal K."/>
            <person name="Jena J.K."/>
        </authorList>
    </citation>
    <scope>NUCLEOTIDE SEQUENCE [LARGE SCALE GENOMIC DNA]</scope>
    <source>
        <strain evidence="2">CM1030</strain>
        <tissue evidence="2">Blood</tissue>
    </source>
</reference>
<keyword evidence="3" id="KW-1185">Reference proteome</keyword>
<organism evidence="2 3">
    <name type="scientific">Cirrhinus mrigala</name>
    <name type="common">Mrigala</name>
    <dbReference type="NCBI Taxonomy" id="683832"/>
    <lineage>
        <taxon>Eukaryota</taxon>
        <taxon>Metazoa</taxon>
        <taxon>Chordata</taxon>
        <taxon>Craniata</taxon>
        <taxon>Vertebrata</taxon>
        <taxon>Euteleostomi</taxon>
        <taxon>Actinopterygii</taxon>
        <taxon>Neopterygii</taxon>
        <taxon>Teleostei</taxon>
        <taxon>Ostariophysi</taxon>
        <taxon>Cypriniformes</taxon>
        <taxon>Cyprinidae</taxon>
        <taxon>Labeoninae</taxon>
        <taxon>Labeonini</taxon>
        <taxon>Cirrhinus</taxon>
    </lineage>
</organism>
<comment type="caution">
    <text evidence="2">The sequence shown here is derived from an EMBL/GenBank/DDBJ whole genome shotgun (WGS) entry which is preliminary data.</text>
</comment>
<evidence type="ECO:0000256" key="1">
    <source>
        <dbReference type="SAM" id="MobiDB-lite"/>
    </source>
</evidence>
<evidence type="ECO:0000313" key="3">
    <source>
        <dbReference type="Proteomes" id="UP001529510"/>
    </source>
</evidence>
<dbReference type="EMBL" id="JAMKFB020000019">
    <property type="protein sequence ID" value="KAL0166929.1"/>
    <property type="molecule type" value="Genomic_DNA"/>
</dbReference>
<feature type="non-terminal residue" evidence="2">
    <location>
        <position position="98"/>
    </location>
</feature>
<sequence>MEHVLEFAVCELTKIVEDSFDDLLSEFTKKERENQILREQLQDKNIVEDNDMVAVETEDHENDSASPSSSKTEKQESKGLQNKSPKKEWEKEQTETTN</sequence>
<feature type="compositionally biased region" description="Acidic residues" evidence="1">
    <location>
        <begin position="48"/>
        <end position="61"/>
    </location>
</feature>
<dbReference type="AlphaFoldDB" id="A0ABD0NYS2"/>
<gene>
    <name evidence="2" type="ORF">M9458_038773</name>
</gene>
<protein>
    <submittedName>
        <fullName evidence="2">Uncharacterized protein</fullName>
    </submittedName>
</protein>
<dbReference type="Proteomes" id="UP001529510">
    <property type="component" value="Unassembled WGS sequence"/>
</dbReference>
<name>A0ABD0NYS2_CIRMR</name>